<feature type="region of interest" description="Disordered" evidence="1">
    <location>
        <begin position="368"/>
        <end position="396"/>
    </location>
</feature>
<dbReference type="InterPro" id="IPR057680">
    <property type="entry name" value="DUF7920"/>
</dbReference>
<feature type="domain" description="DUF7920" evidence="3">
    <location>
        <begin position="228"/>
        <end position="369"/>
    </location>
</feature>
<dbReference type="OrthoDB" id="277779at2759"/>
<reference evidence="4 5" key="1">
    <citation type="journal article" date="2015" name="Sci. Rep.">
        <title>The genome of Leishmania panamensis: insights into genomics of the L. (Viannia) subgenus.</title>
        <authorList>
            <person name="Llanes A."/>
            <person name="Restrepo C.M."/>
            <person name="Vecchio G.D."/>
            <person name="Anguizola F.J."/>
            <person name="Lleonart R."/>
        </authorList>
    </citation>
    <scope>NUCLEOTIDE SEQUENCE [LARGE SCALE GENOMIC DNA]</scope>
    <source>
        <strain evidence="4 5">MHOM/PA/94/PSC-1</strain>
    </source>
</reference>
<evidence type="ECO:0000313" key="5">
    <source>
        <dbReference type="Proteomes" id="UP000063063"/>
    </source>
</evidence>
<dbReference type="RefSeq" id="XP_010701586.1">
    <property type="nucleotide sequence ID" value="XM_010703284.1"/>
</dbReference>
<evidence type="ECO:0000313" key="4">
    <source>
        <dbReference type="EMBL" id="AIO00786.1"/>
    </source>
</evidence>
<feature type="region of interest" description="Disordered" evidence="1">
    <location>
        <begin position="33"/>
        <end position="74"/>
    </location>
</feature>
<dbReference type="GO" id="GO:0005524">
    <property type="term" value="F:ATP binding"/>
    <property type="evidence" value="ECO:0007669"/>
    <property type="project" value="InterPro"/>
</dbReference>
<accession>A0A088RXX7</accession>
<dbReference type="EMBL" id="CP009400">
    <property type="protein sequence ID" value="AIO00786.1"/>
    <property type="molecule type" value="Genomic_DNA"/>
</dbReference>
<feature type="domain" description="DUF7920" evidence="3">
    <location>
        <begin position="397"/>
        <end position="477"/>
    </location>
</feature>
<dbReference type="GO" id="GO:0006388">
    <property type="term" value="P:tRNA splicing, via endonucleolytic cleavage and ligation"/>
    <property type="evidence" value="ECO:0007669"/>
    <property type="project" value="InterPro"/>
</dbReference>
<feature type="domain" description="DUF7920" evidence="3">
    <location>
        <begin position="117"/>
        <end position="212"/>
    </location>
</feature>
<dbReference type="Gene3D" id="3.40.50.300">
    <property type="entry name" value="P-loop containing nucleotide triphosphate hydrolases"/>
    <property type="match status" value="1"/>
</dbReference>
<keyword evidence="5" id="KW-1185">Reference proteome</keyword>
<dbReference type="InterPro" id="IPR015965">
    <property type="entry name" value="tRNA_lig_PDEase"/>
</dbReference>
<dbReference type="PANTHER" id="PTHR32004">
    <property type="entry name" value="TRNA LIGASE"/>
    <property type="match status" value="1"/>
</dbReference>
<dbReference type="GO" id="GO:0005634">
    <property type="term" value="C:nucleus"/>
    <property type="evidence" value="ECO:0007669"/>
    <property type="project" value="TreeGrafter"/>
</dbReference>
<dbReference type="InterPro" id="IPR027417">
    <property type="entry name" value="P-loop_NTPase"/>
</dbReference>
<feature type="domain" description="tRNA ligase phosphodiesterase" evidence="2">
    <location>
        <begin position="859"/>
        <end position="926"/>
    </location>
</feature>
<dbReference type="SUPFAM" id="SSF52540">
    <property type="entry name" value="P-loop containing nucleoside triphosphate hydrolases"/>
    <property type="match status" value="1"/>
</dbReference>
<evidence type="ECO:0000259" key="2">
    <source>
        <dbReference type="Pfam" id="PF08302"/>
    </source>
</evidence>
<dbReference type="VEuPathDB" id="TriTrypDB:LPMP_311980"/>
<dbReference type="Proteomes" id="UP000063063">
    <property type="component" value="Chromosome 31"/>
</dbReference>
<gene>
    <name evidence="4" type="ORF">LPMP_311980</name>
</gene>
<protein>
    <submittedName>
        <fullName evidence="4">tRNA splicing protein, putative</fullName>
    </submittedName>
</protein>
<evidence type="ECO:0000259" key="3">
    <source>
        <dbReference type="Pfam" id="PF25536"/>
    </source>
</evidence>
<dbReference type="VEuPathDB" id="TriTrypDB:LPAL13_310026700"/>
<dbReference type="GO" id="GO:0003972">
    <property type="term" value="F:RNA ligase (ATP) activity"/>
    <property type="evidence" value="ECO:0007669"/>
    <property type="project" value="InterPro"/>
</dbReference>
<organism evidence="4 5">
    <name type="scientific">Leishmania panamensis</name>
    <dbReference type="NCBI Taxonomy" id="5679"/>
    <lineage>
        <taxon>Eukaryota</taxon>
        <taxon>Discoba</taxon>
        <taxon>Euglenozoa</taxon>
        <taxon>Kinetoplastea</taxon>
        <taxon>Metakinetoplastina</taxon>
        <taxon>Trypanosomatida</taxon>
        <taxon>Trypanosomatidae</taxon>
        <taxon>Leishmaniinae</taxon>
        <taxon>Leishmania</taxon>
        <taxon>Leishmania guyanensis species complex</taxon>
    </lineage>
</organism>
<sequence length="942" mass="105052">MEAPIKNLDLCVKCFHLIHLFSTRAHIQRMVDSFRGTPGQGNRGQGRGGRHGRPPSSGLPTAAHRPSGGRRKKKNRIRLEHNAQSLVIANAFDVSCAHLSQCREQGSLFLLPLPTAAAQRRFLVVERNISGSDDVLYSQHREVWECLPRGNARVYIKTDSPNGPGGYTLVGAVNGLRKFGDKDSTYGYPDAVQTVIAMETGNGVCGHLSAFVLPLAKRGETSEDADTCCDAAEVEDTSRRFWVIGSTDVHIVLDYAVSEECLHYYSSLGCRYSHAIKISRLWKAMLPGGAELSSANSDARDAASPTLTPAQARALHDALHKEMWTSCFEVTFSDSTPLMEDSGVNKLQFYAVTLNKRAFEAACTDHPALSGNKAEEGDNGDSLEETADAPNEAPQYSRQDGLCIPVADAEAFYASVGLPFSHYGASVVYSSPEYVQLVGTIRRSINSEGCVMYGADAGGKVVRLWTEKSHPYVMERITREAITNHKLTSNELQALLKKKLDHQPPELRDYFKDWEMHRMPWLLHFAAWLQMTRRLTPHMQRNELFQQRSRWHSLQKEFQTAVDSDPKLYSECEQYQHDPVEWDSGTQDLDVIKFVGSQGHGKSTLGRALYALLQKAQYGPRWVNQDELGNRKKFLASLRQAAKAGSKVTHLIIDKMNLDAEMNHDYDNLPLSLTVTWFHPDGEKGLHSVCVDRVLGRGSCHRSLRVDPNLAPQERQAQMKTIRRLVHRALEACEMPKDPPELVLELDITTPINDMVRRIWEKLEDNGMHTLPPVTDKDISEAIDLSHQYESFLGKLPRHPIYACISIQQQEDVARLLSVVPQEFTAGQVVQRAFHLTTMYFGGVMDPVAFVQLAKLLGQSVTLTLESVVADPDGVAVTVFRDDAHYPCANPIPHITISNRKGVPPKYSNDLISPTAYPGDPAKRKVVQVPPNCTISGIFEFR</sequence>
<feature type="compositionally biased region" description="Acidic residues" evidence="1">
    <location>
        <begin position="377"/>
        <end position="387"/>
    </location>
</feature>
<dbReference type="GeneID" id="22577624"/>
<dbReference type="eggNOG" id="ENOG502R07Z">
    <property type="taxonomic scope" value="Eukaryota"/>
</dbReference>
<proteinExistence type="predicted"/>
<evidence type="ECO:0000256" key="1">
    <source>
        <dbReference type="SAM" id="MobiDB-lite"/>
    </source>
</evidence>
<name>A0A088RXX7_LEIPA</name>
<feature type="compositionally biased region" description="Gly residues" evidence="1">
    <location>
        <begin position="38"/>
        <end position="47"/>
    </location>
</feature>
<dbReference type="Pfam" id="PF08302">
    <property type="entry name" value="tRNA_lig_CPD"/>
    <property type="match status" value="1"/>
</dbReference>
<dbReference type="KEGG" id="lpan:LPMP_311980"/>
<dbReference type="AlphaFoldDB" id="A0A088RXX7"/>
<dbReference type="PANTHER" id="PTHR32004:SF1">
    <property type="entry name" value="TRNA LIGASE"/>
    <property type="match status" value="1"/>
</dbReference>
<dbReference type="Pfam" id="PF25536">
    <property type="entry name" value="DUF7920"/>
    <property type="match status" value="3"/>
</dbReference>